<reference evidence="11" key="2">
    <citation type="submission" date="2020-07" db="EMBL/GenBank/DDBJ databases">
        <authorList>
            <person name="Vera ALvarez R."/>
            <person name="Arias-Moreno D.M."/>
            <person name="Jimenez-Jacinto V."/>
            <person name="Jimenez-Bremont J.F."/>
            <person name="Swaminathan K."/>
            <person name="Moose S.P."/>
            <person name="Guerrero-Gonzalez M.L."/>
            <person name="Marino-Ramirez L."/>
            <person name="Landsman D."/>
            <person name="Rodriguez-Kessler M."/>
            <person name="Delgado-Sanchez P."/>
        </authorList>
    </citation>
    <scope>NUCLEOTIDE SEQUENCE</scope>
    <source>
        <tissue evidence="11">Cladode</tissue>
    </source>
</reference>
<evidence type="ECO:0000259" key="10">
    <source>
        <dbReference type="PROSITE" id="PS50157"/>
    </source>
</evidence>
<feature type="region of interest" description="Disordered" evidence="9">
    <location>
        <begin position="204"/>
        <end position="223"/>
    </location>
</feature>
<name>A0A7C8ZM21_OPUST</name>
<reference evidence="11" key="1">
    <citation type="journal article" date="2013" name="J. Plant Res.">
        <title>Effect of fungi and light on seed germination of three Opuntia species from semiarid lands of central Mexico.</title>
        <authorList>
            <person name="Delgado-Sanchez P."/>
            <person name="Jimenez-Bremont J.F."/>
            <person name="Guerrero-Gonzalez Mde L."/>
            <person name="Flores J."/>
        </authorList>
    </citation>
    <scope>NUCLEOTIDE SEQUENCE</scope>
    <source>
        <tissue evidence="11">Cladode</tissue>
    </source>
</reference>
<dbReference type="PROSITE" id="PS50157">
    <property type="entry name" value="ZINC_FINGER_C2H2_2"/>
    <property type="match status" value="1"/>
</dbReference>
<dbReference type="GO" id="GO:0048653">
    <property type="term" value="P:anther development"/>
    <property type="evidence" value="ECO:0007669"/>
    <property type="project" value="UniProtKB-ARBA"/>
</dbReference>
<evidence type="ECO:0000256" key="8">
    <source>
        <dbReference type="PROSITE-ProRule" id="PRU00042"/>
    </source>
</evidence>
<evidence type="ECO:0000256" key="6">
    <source>
        <dbReference type="ARBA" id="ARBA00022833"/>
    </source>
</evidence>
<dbReference type="InterPro" id="IPR036236">
    <property type="entry name" value="Znf_C2H2_sf"/>
</dbReference>
<accession>A0A7C8ZM21</accession>
<evidence type="ECO:0000256" key="2">
    <source>
        <dbReference type="ARBA" id="ARBA00022473"/>
    </source>
</evidence>
<feature type="region of interest" description="Disordered" evidence="9">
    <location>
        <begin position="1"/>
        <end position="44"/>
    </location>
</feature>
<dbReference type="GO" id="GO:0048440">
    <property type="term" value="P:carpel development"/>
    <property type="evidence" value="ECO:0007669"/>
    <property type="project" value="UniProtKB-ARBA"/>
</dbReference>
<comment type="subcellular location">
    <subcellularLocation>
        <location evidence="1">Nucleus</location>
    </subcellularLocation>
</comment>
<dbReference type="InterPro" id="IPR013087">
    <property type="entry name" value="Znf_C2H2_type"/>
</dbReference>
<protein>
    <recommendedName>
        <fullName evidence="10">C2H2-type domain-containing protein</fullName>
    </recommendedName>
</protein>
<feature type="compositionally biased region" description="Basic and acidic residues" evidence="9">
    <location>
        <begin position="12"/>
        <end position="25"/>
    </location>
</feature>
<evidence type="ECO:0000256" key="7">
    <source>
        <dbReference type="ARBA" id="ARBA00023242"/>
    </source>
</evidence>
<dbReference type="PANTHER" id="PTHR45730:SF32">
    <property type="entry name" value="ZINC FINGER PROTEIN JAGGED"/>
    <property type="match status" value="1"/>
</dbReference>
<evidence type="ECO:0000256" key="3">
    <source>
        <dbReference type="ARBA" id="ARBA00022723"/>
    </source>
</evidence>
<keyword evidence="7" id="KW-0539">Nucleus</keyword>
<dbReference type="GO" id="GO:0005634">
    <property type="term" value="C:nucleus"/>
    <property type="evidence" value="ECO:0007669"/>
    <property type="project" value="UniProtKB-SubCell"/>
</dbReference>
<dbReference type="InterPro" id="IPR045320">
    <property type="entry name" value="JAGGED/SL1-like"/>
</dbReference>
<dbReference type="GO" id="GO:0030154">
    <property type="term" value="P:cell differentiation"/>
    <property type="evidence" value="ECO:0007669"/>
    <property type="project" value="UniProtKB-KW"/>
</dbReference>
<dbReference type="PANTHER" id="PTHR45730">
    <property type="entry name" value="ZINC FINGER PROTEIN JAGGED"/>
    <property type="match status" value="1"/>
</dbReference>
<dbReference type="SUPFAM" id="SSF57667">
    <property type="entry name" value="beta-beta-alpha zinc fingers"/>
    <property type="match status" value="1"/>
</dbReference>
<keyword evidence="2" id="KW-0217">Developmental protein</keyword>
<dbReference type="GO" id="GO:0003700">
    <property type="term" value="F:DNA-binding transcription factor activity"/>
    <property type="evidence" value="ECO:0007669"/>
    <property type="project" value="InterPro"/>
</dbReference>
<organism evidence="11">
    <name type="scientific">Opuntia streptacantha</name>
    <name type="common">Prickly pear cactus</name>
    <name type="synonym">Opuntia cardona</name>
    <dbReference type="NCBI Taxonomy" id="393608"/>
    <lineage>
        <taxon>Eukaryota</taxon>
        <taxon>Viridiplantae</taxon>
        <taxon>Streptophyta</taxon>
        <taxon>Embryophyta</taxon>
        <taxon>Tracheophyta</taxon>
        <taxon>Spermatophyta</taxon>
        <taxon>Magnoliopsida</taxon>
        <taxon>eudicotyledons</taxon>
        <taxon>Gunneridae</taxon>
        <taxon>Pentapetalae</taxon>
        <taxon>Caryophyllales</taxon>
        <taxon>Cactineae</taxon>
        <taxon>Cactaceae</taxon>
        <taxon>Opuntioideae</taxon>
        <taxon>Opuntia</taxon>
    </lineage>
</organism>
<keyword evidence="5" id="KW-0221">Differentiation</keyword>
<evidence type="ECO:0000256" key="1">
    <source>
        <dbReference type="ARBA" id="ARBA00004123"/>
    </source>
</evidence>
<dbReference type="AlphaFoldDB" id="A0A7C8ZM21"/>
<evidence type="ECO:0000256" key="9">
    <source>
        <dbReference type="SAM" id="MobiDB-lite"/>
    </source>
</evidence>
<evidence type="ECO:0000256" key="4">
    <source>
        <dbReference type="ARBA" id="ARBA00022771"/>
    </source>
</evidence>
<dbReference type="FunFam" id="3.30.160.60:FF:002425">
    <property type="entry name" value="Zinc finger protein STAMENLESS 1"/>
    <property type="match status" value="1"/>
</dbReference>
<keyword evidence="6" id="KW-0862">Zinc</keyword>
<feature type="domain" description="C2H2-type" evidence="10">
    <location>
        <begin position="48"/>
        <end position="75"/>
    </location>
</feature>
<dbReference type="GO" id="GO:0008270">
    <property type="term" value="F:zinc ion binding"/>
    <property type="evidence" value="ECO:0007669"/>
    <property type="project" value="UniProtKB-KW"/>
</dbReference>
<keyword evidence="4 8" id="KW-0863">Zinc-finger</keyword>
<sequence>MRPDGSPLDLNHLPEDFTRDGKQGFEDPSTSGQRKKKNNGKDESEKVYECRFCSLKFCKSQALGGHMNRHRQERETETLNKARQLVYNTDNSAAHLGPYAAPSATTYHPHPHPAPHHVYPTRPLMFSGTAQQPPLSDYPHRHHQQSCAYMSTSPRLAPPGGDYYMAHGHALTGSSPTSTYNDSAGANNYTCIGVPVGLHGLGPAGREGLESRDDGGMTSSWGRSYVASSSIGSEHHHLDSPY</sequence>
<proteinExistence type="predicted"/>
<evidence type="ECO:0000313" key="11">
    <source>
        <dbReference type="EMBL" id="MBA4646698.1"/>
    </source>
</evidence>
<evidence type="ECO:0000256" key="5">
    <source>
        <dbReference type="ARBA" id="ARBA00022782"/>
    </source>
</evidence>
<dbReference type="PROSITE" id="PS00028">
    <property type="entry name" value="ZINC_FINGER_C2H2_1"/>
    <property type="match status" value="1"/>
</dbReference>
<dbReference type="EMBL" id="GISG01147644">
    <property type="protein sequence ID" value="MBA4646698.1"/>
    <property type="molecule type" value="Transcribed_RNA"/>
</dbReference>
<keyword evidence="3" id="KW-0479">Metal-binding</keyword>
<dbReference type="Gene3D" id="3.30.160.60">
    <property type="entry name" value="Classic Zinc Finger"/>
    <property type="match status" value="1"/>
</dbReference>